<dbReference type="EMBL" id="JAPJZH010000007">
    <property type="protein sequence ID" value="MDA4846278.1"/>
    <property type="molecule type" value="Genomic_DNA"/>
</dbReference>
<evidence type="ECO:0000256" key="2">
    <source>
        <dbReference type="ARBA" id="ARBA00007511"/>
    </source>
</evidence>
<proteinExistence type="inferred from homology"/>
<evidence type="ECO:0000256" key="5">
    <source>
        <dbReference type="ARBA" id="ARBA00023136"/>
    </source>
</evidence>
<feature type="transmembrane region" description="Helical" evidence="6">
    <location>
        <begin position="118"/>
        <end position="138"/>
    </location>
</feature>
<evidence type="ECO:0000256" key="1">
    <source>
        <dbReference type="ARBA" id="ARBA00004141"/>
    </source>
</evidence>
<comment type="similarity">
    <text evidence="2">Belongs to the TerC family.</text>
</comment>
<dbReference type="InterPro" id="IPR005496">
    <property type="entry name" value="Integral_membrane_TerC"/>
</dbReference>
<evidence type="ECO:0000256" key="4">
    <source>
        <dbReference type="ARBA" id="ARBA00022989"/>
    </source>
</evidence>
<comment type="caution">
    <text evidence="7">The sequence shown here is derived from an EMBL/GenBank/DDBJ whole genome shotgun (WGS) entry which is preliminary data.</text>
</comment>
<keyword evidence="5 6" id="KW-0472">Membrane</keyword>
<feature type="transmembrane region" description="Helical" evidence="6">
    <location>
        <begin position="87"/>
        <end position="106"/>
    </location>
</feature>
<accession>A0ABT4VQI3</accession>
<evidence type="ECO:0000256" key="3">
    <source>
        <dbReference type="ARBA" id="ARBA00022692"/>
    </source>
</evidence>
<feature type="transmembrane region" description="Helical" evidence="6">
    <location>
        <begin position="55"/>
        <end position="75"/>
    </location>
</feature>
<feature type="transmembrane region" description="Helical" evidence="6">
    <location>
        <begin position="217"/>
        <end position="235"/>
    </location>
</feature>
<protein>
    <submittedName>
        <fullName evidence="7">TerC family protein</fullName>
    </submittedName>
</protein>
<dbReference type="RefSeq" id="WP_271090014.1">
    <property type="nucleotide sequence ID" value="NZ_JAPJZH010000007.1"/>
</dbReference>
<keyword evidence="4 6" id="KW-1133">Transmembrane helix</keyword>
<feature type="transmembrane region" description="Helical" evidence="6">
    <location>
        <begin position="12"/>
        <end position="34"/>
    </location>
</feature>
<reference evidence="7" key="1">
    <citation type="submission" date="2022-11" db="EMBL/GenBank/DDBJ databases">
        <title>Hoeflea poritis sp. nov., isolated from scleractinian coral Porites lutea.</title>
        <authorList>
            <person name="Zhang G."/>
            <person name="Wei Q."/>
            <person name="Cai L."/>
        </authorList>
    </citation>
    <scope>NUCLEOTIDE SEQUENCE</scope>
    <source>
        <strain evidence="7">E7-10</strain>
    </source>
</reference>
<dbReference type="Proteomes" id="UP001148313">
    <property type="component" value="Unassembled WGS sequence"/>
</dbReference>
<dbReference type="Pfam" id="PF03741">
    <property type="entry name" value="TerC"/>
    <property type="match status" value="1"/>
</dbReference>
<keyword evidence="8" id="KW-1185">Reference proteome</keyword>
<gene>
    <name evidence="7" type="ORF">OOZ53_13010</name>
</gene>
<dbReference type="PANTHER" id="PTHR30238">
    <property type="entry name" value="MEMBRANE BOUND PREDICTED REDOX MODULATOR"/>
    <property type="match status" value="1"/>
</dbReference>
<organism evidence="7 8">
    <name type="scientific">Hoeflea poritis</name>
    <dbReference type="NCBI Taxonomy" id="2993659"/>
    <lineage>
        <taxon>Bacteria</taxon>
        <taxon>Pseudomonadati</taxon>
        <taxon>Pseudomonadota</taxon>
        <taxon>Alphaproteobacteria</taxon>
        <taxon>Hyphomicrobiales</taxon>
        <taxon>Rhizobiaceae</taxon>
        <taxon>Hoeflea</taxon>
    </lineage>
</organism>
<keyword evidence="3 6" id="KW-0812">Transmembrane</keyword>
<sequence length="252" mass="27487">MEEFITLFQDPVSWAALATLIVMEVVLGIDNLVFVAILTNRLPKRQRPLARRAGIGLALVFRLVLLTMIASIMRLTQPVFEIAGNELSWRDIILISGGLFLVWKATREIHHLVDPNPAPSLYGAVVMGFAAAIVQILALDLVFSIDSIITAVGMTPHIPIMMIAVVVAVGAMLLAADPLSDFVQKNPTVIMLALGFLLLIGTALIADGFGVHIPRGYIYAAMGFSALIELLNMLARRSRRNRARSTLYGEDD</sequence>
<name>A0ABT4VQI3_9HYPH</name>
<dbReference type="PANTHER" id="PTHR30238:SF4">
    <property type="entry name" value="SLL1022 PROTEIN"/>
    <property type="match status" value="1"/>
</dbReference>
<evidence type="ECO:0000313" key="7">
    <source>
        <dbReference type="EMBL" id="MDA4846278.1"/>
    </source>
</evidence>
<evidence type="ECO:0000256" key="6">
    <source>
        <dbReference type="SAM" id="Phobius"/>
    </source>
</evidence>
<evidence type="ECO:0000313" key="8">
    <source>
        <dbReference type="Proteomes" id="UP001148313"/>
    </source>
</evidence>
<comment type="subcellular location">
    <subcellularLocation>
        <location evidence="1">Membrane</location>
        <topology evidence="1">Multi-pass membrane protein</topology>
    </subcellularLocation>
</comment>
<feature type="transmembrane region" description="Helical" evidence="6">
    <location>
        <begin position="188"/>
        <end position="211"/>
    </location>
</feature>
<feature type="transmembrane region" description="Helical" evidence="6">
    <location>
        <begin position="158"/>
        <end position="176"/>
    </location>
</feature>